<dbReference type="AlphaFoldDB" id="A0A6J5D8E7"/>
<evidence type="ECO:0000256" key="4">
    <source>
        <dbReference type="ARBA" id="ARBA00022452"/>
    </source>
</evidence>
<name>A0A6J5D8E7_9BURK</name>
<evidence type="ECO:0000256" key="3">
    <source>
        <dbReference type="ARBA" id="ARBA00022448"/>
    </source>
</evidence>
<dbReference type="Gene3D" id="2.40.160.10">
    <property type="entry name" value="Porin"/>
    <property type="match status" value="1"/>
</dbReference>
<keyword evidence="4" id="KW-1134">Transmembrane beta strand</keyword>
<evidence type="ECO:0000256" key="5">
    <source>
        <dbReference type="ARBA" id="ARBA00022692"/>
    </source>
</evidence>
<evidence type="ECO:0000256" key="9">
    <source>
        <dbReference type="ARBA" id="ARBA00023136"/>
    </source>
</evidence>
<keyword evidence="8" id="KW-0626">Porin</keyword>
<evidence type="ECO:0000313" key="14">
    <source>
        <dbReference type="Proteomes" id="UP000494363"/>
    </source>
</evidence>
<feature type="chain" id="PRO_5026766987" evidence="11">
    <location>
        <begin position="22"/>
        <end position="373"/>
    </location>
</feature>
<proteinExistence type="predicted"/>
<comment type="subunit">
    <text evidence="2">Homotrimer.</text>
</comment>
<comment type="subcellular location">
    <subcellularLocation>
        <location evidence="1">Cell outer membrane</location>
        <topology evidence="1">Multi-pass membrane protein</topology>
    </subcellularLocation>
</comment>
<dbReference type="PANTHER" id="PTHR34501:SF9">
    <property type="entry name" value="MAJOR OUTER MEMBRANE PROTEIN P.IA"/>
    <property type="match status" value="1"/>
</dbReference>
<keyword evidence="9" id="KW-0472">Membrane</keyword>
<dbReference type="GO" id="GO:0046930">
    <property type="term" value="C:pore complex"/>
    <property type="evidence" value="ECO:0007669"/>
    <property type="project" value="UniProtKB-KW"/>
</dbReference>
<dbReference type="Pfam" id="PF13609">
    <property type="entry name" value="Porin_4"/>
    <property type="match status" value="1"/>
</dbReference>
<evidence type="ECO:0000256" key="10">
    <source>
        <dbReference type="ARBA" id="ARBA00023237"/>
    </source>
</evidence>
<dbReference type="SUPFAM" id="SSF56935">
    <property type="entry name" value="Porins"/>
    <property type="match status" value="1"/>
</dbReference>
<dbReference type="InterPro" id="IPR033900">
    <property type="entry name" value="Gram_neg_porin_domain"/>
</dbReference>
<dbReference type="CDD" id="cd00342">
    <property type="entry name" value="gram_neg_porins"/>
    <property type="match status" value="1"/>
</dbReference>
<dbReference type="InterPro" id="IPR050298">
    <property type="entry name" value="Gram-neg_bact_OMP"/>
</dbReference>
<evidence type="ECO:0000256" key="11">
    <source>
        <dbReference type="SAM" id="SignalP"/>
    </source>
</evidence>
<feature type="domain" description="Porin" evidence="12">
    <location>
        <begin position="10"/>
        <end position="338"/>
    </location>
</feature>
<dbReference type="PRINTS" id="PR00184">
    <property type="entry name" value="NEISSPPORIN"/>
</dbReference>
<keyword evidence="14" id="KW-1185">Reference proteome</keyword>
<evidence type="ECO:0000256" key="1">
    <source>
        <dbReference type="ARBA" id="ARBA00004571"/>
    </source>
</evidence>
<dbReference type="RefSeq" id="WP_175225414.1">
    <property type="nucleotide sequence ID" value="NZ_CADIKH010000004.1"/>
</dbReference>
<keyword evidence="5" id="KW-0812">Transmembrane</keyword>
<keyword evidence="6 11" id="KW-0732">Signal</keyword>
<evidence type="ECO:0000256" key="7">
    <source>
        <dbReference type="ARBA" id="ARBA00023065"/>
    </source>
</evidence>
<accession>A0A6J5D8E7</accession>
<keyword evidence="3" id="KW-0813">Transport</keyword>
<dbReference type="InterPro" id="IPR023614">
    <property type="entry name" value="Porin_dom_sf"/>
</dbReference>
<keyword evidence="7" id="KW-0406">Ion transport</keyword>
<protein>
    <submittedName>
        <fullName evidence="13">Outer membrane porin protein</fullName>
    </submittedName>
</protein>
<reference evidence="13 14" key="1">
    <citation type="submission" date="2020-04" db="EMBL/GenBank/DDBJ databases">
        <authorList>
            <person name="De Canck E."/>
        </authorList>
    </citation>
    <scope>NUCLEOTIDE SEQUENCE [LARGE SCALE GENOMIC DNA]</scope>
    <source>
        <strain evidence="13 14">LMG 29542</strain>
    </source>
</reference>
<gene>
    <name evidence="13" type="ORF">LMG29542_01068</name>
</gene>
<dbReference type="GO" id="GO:0009279">
    <property type="term" value="C:cell outer membrane"/>
    <property type="evidence" value="ECO:0007669"/>
    <property type="project" value="UniProtKB-SubCell"/>
</dbReference>
<evidence type="ECO:0000259" key="12">
    <source>
        <dbReference type="Pfam" id="PF13609"/>
    </source>
</evidence>
<dbReference type="GO" id="GO:0015288">
    <property type="term" value="F:porin activity"/>
    <property type="evidence" value="ECO:0007669"/>
    <property type="project" value="UniProtKB-KW"/>
</dbReference>
<evidence type="ECO:0000256" key="6">
    <source>
        <dbReference type="ARBA" id="ARBA00022729"/>
    </source>
</evidence>
<evidence type="ECO:0000313" key="13">
    <source>
        <dbReference type="EMBL" id="CAB3749677.1"/>
    </source>
</evidence>
<feature type="signal peptide" evidence="11">
    <location>
        <begin position="1"/>
        <end position="21"/>
    </location>
</feature>
<evidence type="ECO:0000256" key="2">
    <source>
        <dbReference type="ARBA" id="ARBA00011233"/>
    </source>
</evidence>
<dbReference type="InterPro" id="IPR002299">
    <property type="entry name" value="Porin_Neis"/>
</dbReference>
<sequence>MKWAAAIAAGCAAVICGTSYAQNSVTLYGIIDDSIQYTHNTGGASNQIKLQSGQMSISQWGVRGTEDLGGGLSALFNLQNGFNVNNGNLNSGLLFGRKAYVGLAGRYGTVTIGRQQDTLQDFVLSVQGDAFLEYFTAPGDVDNADGSVRNSNAVKWTSPSWGGLQAAAMYGLGGVAGSVASGQAYNAALSYSHGPLTVAAGYAHIDNGNPTLSMRGTSSADSIFLSPVNDAYVTASAINIARAGATYVLGSVTLGGYYSYSEYLADGHSTFESAERYNNGSVFAAWQATSSLLFETGYNILKSHGDSSATYQQVTLAVDYALSKRTDLYGTTSYGHASGSNGLGPAQAVISDAFVDGGKSTQELVIAGIRHRF</sequence>
<dbReference type="PANTHER" id="PTHR34501">
    <property type="entry name" value="PROTEIN YDDL-RELATED"/>
    <property type="match status" value="1"/>
</dbReference>
<dbReference type="Proteomes" id="UP000494363">
    <property type="component" value="Unassembled WGS sequence"/>
</dbReference>
<dbReference type="GO" id="GO:0006811">
    <property type="term" value="P:monoatomic ion transport"/>
    <property type="evidence" value="ECO:0007669"/>
    <property type="project" value="UniProtKB-KW"/>
</dbReference>
<keyword evidence="10" id="KW-0998">Cell outer membrane</keyword>
<evidence type="ECO:0000256" key="8">
    <source>
        <dbReference type="ARBA" id="ARBA00023114"/>
    </source>
</evidence>
<organism evidence="13 14">
    <name type="scientific">Paraburkholderia humisilvae</name>
    <dbReference type="NCBI Taxonomy" id="627669"/>
    <lineage>
        <taxon>Bacteria</taxon>
        <taxon>Pseudomonadati</taxon>
        <taxon>Pseudomonadota</taxon>
        <taxon>Betaproteobacteria</taxon>
        <taxon>Burkholderiales</taxon>
        <taxon>Burkholderiaceae</taxon>
        <taxon>Paraburkholderia</taxon>
    </lineage>
</organism>
<dbReference type="EMBL" id="CADIKH010000004">
    <property type="protein sequence ID" value="CAB3749677.1"/>
    <property type="molecule type" value="Genomic_DNA"/>
</dbReference>